<feature type="region of interest" description="Disordered" evidence="14">
    <location>
        <begin position="260"/>
        <end position="311"/>
    </location>
</feature>
<dbReference type="GO" id="GO:0046933">
    <property type="term" value="F:proton-transporting ATP synthase activity, rotational mechanism"/>
    <property type="evidence" value="ECO:0007669"/>
    <property type="project" value="UniProtKB-UniRule"/>
</dbReference>
<dbReference type="InterPro" id="IPR050059">
    <property type="entry name" value="ATP_synthase_B_chain"/>
</dbReference>
<evidence type="ECO:0000256" key="4">
    <source>
        <dbReference type="ARBA" id="ARBA00022692"/>
    </source>
</evidence>
<keyword evidence="16" id="KW-1185">Reference proteome</keyword>
<dbReference type="Proteomes" id="UP000237839">
    <property type="component" value="Unassembled WGS sequence"/>
</dbReference>
<dbReference type="Pfam" id="PF00430">
    <property type="entry name" value="ATP-synt_B"/>
    <property type="match status" value="1"/>
</dbReference>
<evidence type="ECO:0000256" key="12">
    <source>
        <dbReference type="ARBA" id="ARBA00037847"/>
    </source>
</evidence>
<dbReference type="InterPro" id="IPR017707">
    <property type="entry name" value="Alt_ATP_synth_F0_bsu"/>
</dbReference>
<comment type="function">
    <text evidence="11">Component of the F(0) channel, it forms part of the peripheral stalk, linking F(1) to F(0). The b'-subunit is a diverged and duplicated form of b found in plants and photosynthetic bacteria.</text>
</comment>
<evidence type="ECO:0000313" key="15">
    <source>
        <dbReference type="EMBL" id="PRC91925.1"/>
    </source>
</evidence>
<dbReference type="HAMAP" id="MF_01398">
    <property type="entry name" value="ATP_synth_b_bprime"/>
    <property type="match status" value="1"/>
</dbReference>
<dbReference type="PANTHER" id="PTHR33445">
    <property type="entry name" value="ATP SYNTHASE SUBUNIT B', CHLOROPLASTIC"/>
    <property type="match status" value="1"/>
</dbReference>
<dbReference type="InterPro" id="IPR002146">
    <property type="entry name" value="ATP_synth_b/b'su_bac/chlpt"/>
</dbReference>
<evidence type="ECO:0000256" key="3">
    <source>
        <dbReference type="ARBA" id="ARBA00022547"/>
    </source>
</evidence>
<evidence type="ECO:0000256" key="6">
    <source>
        <dbReference type="ARBA" id="ARBA00022989"/>
    </source>
</evidence>
<feature type="transmembrane region" description="Helical" evidence="13">
    <location>
        <begin position="6"/>
        <end position="22"/>
    </location>
</feature>
<keyword evidence="2 13" id="KW-0813">Transport</keyword>
<keyword evidence="13" id="KW-1003">Cell membrane</keyword>
<dbReference type="GO" id="GO:0005886">
    <property type="term" value="C:plasma membrane"/>
    <property type="evidence" value="ECO:0007669"/>
    <property type="project" value="UniProtKB-SubCell"/>
</dbReference>
<comment type="similarity">
    <text evidence="1 13">Belongs to the ATPase B chain family.</text>
</comment>
<keyword evidence="9 13" id="KW-0066">ATP synthesis</keyword>
<accession>A0A2S9GW21</accession>
<comment type="subunit">
    <text evidence="13">F-type ATPases have 2 components, F(1) - the catalytic core - and F(0) - the membrane proton channel. F(1) has five subunits: alpha(3), beta(3), gamma(1), delta(1), epsilon(1). F(0) has three main subunits: a(1), b(2) and c(10-14). The alpha and beta chains form an alternating ring which encloses part of the gamma chain. F(1) is attached to F(0) by a central stalk formed by the gamma and epsilon chains, while a peripheral stalk is formed by the delta and b chains.</text>
</comment>
<dbReference type="GO" id="GO:0045259">
    <property type="term" value="C:proton-transporting ATP synthase complex"/>
    <property type="evidence" value="ECO:0007669"/>
    <property type="project" value="UniProtKB-KW"/>
</dbReference>
<evidence type="ECO:0000256" key="1">
    <source>
        <dbReference type="ARBA" id="ARBA00005513"/>
    </source>
</evidence>
<dbReference type="GO" id="GO:0012505">
    <property type="term" value="C:endomembrane system"/>
    <property type="evidence" value="ECO:0007669"/>
    <property type="project" value="UniProtKB-SubCell"/>
</dbReference>
<organism evidence="15 16">
    <name type="scientific">Solimicrobium silvestre</name>
    <dbReference type="NCBI Taxonomy" id="2099400"/>
    <lineage>
        <taxon>Bacteria</taxon>
        <taxon>Pseudomonadati</taxon>
        <taxon>Pseudomonadota</taxon>
        <taxon>Betaproteobacteria</taxon>
        <taxon>Burkholderiales</taxon>
        <taxon>Oxalobacteraceae</taxon>
        <taxon>Solimicrobium</taxon>
    </lineage>
</organism>
<dbReference type="EMBL" id="PUGF01000017">
    <property type="protein sequence ID" value="PRC91925.1"/>
    <property type="molecule type" value="Genomic_DNA"/>
</dbReference>
<evidence type="ECO:0000256" key="10">
    <source>
        <dbReference type="ARBA" id="ARBA00025198"/>
    </source>
</evidence>
<dbReference type="NCBIfam" id="TIGR03321">
    <property type="entry name" value="alt_F1F0_F0_B"/>
    <property type="match status" value="1"/>
</dbReference>
<comment type="subcellular location">
    <subcellularLocation>
        <location evidence="13">Cell membrane</location>
        <topology evidence="13">Single-pass membrane protein</topology>
    </subcellularLocation>
    <subcellularLocation>
        <location evidence="12">Endomembrane system</location>
        <topology evidence="12">Single-pass membrane protein</topology>
    </subcellularLocation>
</comment>
<evidence type="ECO:0000256" key="5">
    <source>
        <dbReference type="ARBA" id="ARBA00022781"/>
    </source>
</evidence>
<sequence>MLIDWFTVVAQTINFLILVWLMKRYLYQPILNAIDAREAKITAALKDAESKQTAATQQRNEFQKKNDTFEQGRSALLQAAQDDAKTERKKMLDQTRKDVDVLRTKLEATLQGEHDALKREVTIGVQEEVFSIARRVLSDLGSASVETQIIKVFIDRLRTLDEHAKTELTKALKNSTEPALVRSAFALSEGQQKAIQLALKETFAMEAPVKFDIAPRLVCGVELSINGQKLAWSIDDYLTSLDKRINDIVTPAVKAETNVDAKTGAETEAKTEDAPTIIPMTEAQIQANETADPTEPFKDEPDTVTTDSASK</sequence>
<protein>
    <recommendedName>
        <fullName evidence="13">ATP synthase subunit b</fullName>
    </recommendedName>
    <alternativeName>
        <fullName evidence="13">ATP synthase F(0) sector subunit b</fullName>
    </alternativeName>
    <alternativeName>
        <fullName evidence="13">ATPase subunit I</fullName>
    </alternativeName>
    <alternativeName>
        <fullName evidence="13">F-type ATPase subunit b</fullName>
        <shortName evidence="13">F-ATPase subunit b</shortName>
    </alternativeName>
</protein>
<evidence type="ECO:0000313" key="16">
    <source>
        <dbReference type="Proteomes" id="UP000237839"/>
    </source>
</evidence>
<evidence type="ECO:0000256" key="9">
    <source>
        <dbReference type="ARBA" id="ARBA00023310"/>
    </source>
</evidence>
<evidence type="ECO:0000256" key="7">
    <source>
        <dbReference type="ARBA" id="ARBA00023065"/>
    </source>
</evidence>
<evidence type="ECO:0000256" key="13">
    <source>
        <dbReference type="HAMAP-Rule" id="MF_01398"/>
    </source>
</evidence>
<evidence type="ECO:0000256" key="2">
    <source>
        <dbReference type="ARBA" id="ARBA00022448"/>
    </source>
</evidence>
<evidence type="ECO:0000256" key="14">
    <source>
        <dbReference type="SAM" id="MobiDB-lite"/>
    </source>
</evidence>
<proteinExistence type="inferred from homology"/>
<keyword evidence="4 13" id="KW-0812">Transmembrane</keyword>
<name>A0A2S9GW21_9BURK</name>
<keyword evidence="6 13" id="KW-1133">Transmembrane helix</keyword>
<comment type="caution">
    <text evidence="15">The sequence shown here is derived from an EMBL/GenBank/DDBJ whole genome shotgun (WGS) entry which is preliminary data.</text>
</comment>
<keyword evidence="3 13" id="KW-0138">CF(0)</keyword>
<feature type="compositionally biased region" description="Basic and acidic residues" evidence="14">
    <location>
        <begin position="260"/>
        <end position="273"/>
    </location>
</feature>
<reference evidence="15 16" key="1">
    <citation type="submission" date="2018-02" db="EMBL/GenBank/DDBJ databases">
        <title>Solimicrobium silvestre gen. nov., sp. nov., isolated from alpine forest soil.</title>
        <authorList>
            <person name="Margesin R."/>
            <person name="Albuquerque L."/>
            <person name="Zhang D.-C."/>
            <person name="Froufe H.J.C."/>
            <person name="Severino R."/>
            <person name="Roxo I."/>
            <person name="Egas C."/>
            <person name="Da Costa M.S."/>
        </authorList>
    </citation>
    <scope>NUCLEOTIDE SEQUENCE [LARGE SCALE GENOMIC DNA]</scope>
    <source>
        <strain evidence="15 16">S20-91</strain>
    </source>
</reference>
<dbReference type="RefSeq" id="WP_105533020.1">
    <property type="nucleotide sequence ID" value="NZ_PUGF01000017.1"/>
</dbReference>
<dbReference type="OrthoDB" id="466272at2"/>
<dbReference type="CDD" id="cd06503">
    <property type="entry name" value="ATP-synt_Fo_b"/>
    <property type="match status" value="1"/>
</dbReference>
<keyword evidence="7 13" id="KW-0406">Ion transport</keyword>
<comment type="function">
    <text evidence="10 13">F(1)F(0) ATP synthase produces ATP from ADP in the presence of a proton or sodium gradient. F-type ATPases consist of two structural domains, F(1) containing the extramembraneous catalytic core and F(0) containing the membrane proton channel, linked together by a central stalk and a peripheral stalk. During catalysis, ATP synthesis in the catalytic domain of F(1) is coupled via a rotary mechanism of the central stalk subunits to proton translocation.</text>
</comment>
<keyword evidence="8 13" id="KW-0472">Membrane</keyword>
<keyword evidence="5 13" id="KW-0375">Hydrogen ion transport</keyword>
<evidence type="ECO:0000256" key="8">
    <source>
        <dbReference type="ARBA" id="ARBA00023136"/>
    </source>
</evidence>
<gene>
    <name evidence="13" type="primary">atpF</name>
    <name evidence="15" type="ORF">S2091_3267</name>
</gene>
<dbReference type="PANTHER" id="PTHR33445:SF2">
    <property type="entry name" value="ATP SYNTHASE SUBUNIT B', CHLOROPLASTIC"/>
    <property type="match status" value="1"/>
</dbReference>
<evidence type="ECO:0000256" key="11">
    <source>
        <dbReference type="ARBA" id="ARBA00025614"/>
    </source>
</evidence>
<dbReference type="GO" id="GO:0046961">
    <property type="term" value="F:proton-transporting ATPase activity, rotational mechanism"/>
    <property type="evidence" value="ECO:0007669"/>
    <property type="project" value="TreeGrafter"/>
</dbReference>
<dbReference type="AlphaFoldDB" id="A0A2S9GW21"/>